<organism evidence="8 9">
    <name type="scientific">Oceanobacillus limi</name>
    <dbReference type="NCBI Taxonomy" id="930131"/>
    <lineage>
        <taxon>Bacteria</taxon>
        <taxon>Bacillati</taxon>
        <taxon>Bacillota</taxon>
        <taxon>Bacilli</taxon>
        <taxon>Bacillales</taxon>
        <taxon>Bacillaceae</taxon>
        <taxon>Oceanobacillus</taxon>
    </lineage>
</organism>
<evidence type="ECO:0000256" key="3">
    <source>
        <dbReference type="ARBA" id="ARBA00022692"/>
    </source>
</evidence>
<keyword evidence="3 7" id="KW-0812">Transmembrane</keyword>
<keyword evidence="6" id="KW-0479">Metal-binding</keyword>
<dbReference type="GO" id="GO:0140911">
    <property type="term" value="F:pore-forming activity"/>
    <property type="evidence" value="ECO:0007669"/>
    <property type="project" value="InterPro"/>
</dbReference>
<reference evidence="8 9" key="1">
    <citation type="submission" date="2016-10" db="EMBL/GenBank/DDBJ databases">
        <authorList>
            <person name="de Groot N.N."/>
        </authorList>
    </citation>
    <scope>NUCLEOTIDE SEQUENCE [LARGE SCALE GENOMIC DNA]</scope>
    <source>
        <strain evidence="8 9">IBRC-M 10780</strain>
    </source>
</reference>
<evidence type="ECO:0000256" key="4">
    <source>
        <dbReference type="ARBA" id="ARBA00022989"/>
    </source>
</evidence>
<dbReference type="OrthoDB" id="9813689at2"/>
<dbReference type="NCBIfam" id="TIGR01065">
    <property type="entry name" value="hlyIII"/>
    <property type="match status" value="1"/>
</dbReference>
<dbReference type="InterPro" id="IPR004254">
    <property type="entry name" value="AdipoR/HlyIII-related"/>
</dbReference>
<evidence type="ECO:0000256" key="1">
    <source>
        <dbReference type="ARBA" id="ARBA00004127"/>
    </source>
</evidence>
<dbReference type="GO" id="GO:0012505">
    <property type="term" value="C:endomembrane system"/>
    <property type="evidence" value="ECO:0007669"/>
    <property type="project" value="UniProtKB-SubCell"/>
</dbReference>
<feature type="transmembrane region" description="Helical" evidence="7">
    <location>
        <begin position="12"/>
        <end position="36"/>
    </location>
</feature>
<keyword evidence="4 7" id="KW-1133">Transmembrane helix</keyword>
<evidence type="ECO:0000313" key="8">
    <source>
        <dbReference type="EMBL" id="SET28793.1"/>
    </source>
</evidence>
<feature type="transmembrane region" description="Helical" evidence="7">
    <location>
        <begin position="42"/>
        <end position="65"/>
    </location>
</feature>
<accession>A0A1I0DB47</accession>
<feature type="binding site" evidence="6">
    <location>
        <position position="192"/>
    </location>
    <ligand>
        <name>Zn(2+)</name>
        <dbReference type="ChEBI" id="CHEBI:29105"/>
    </ligand>
</feature>
<evidence type="ECO:0000313" key="9">
    <source>
        <dbReference type="Proteomes" id="UP000198618"/>
    </source>
</evidence>
<dbReference type="EMBL" id="FOHE01000008">
    <property type="protein sequence ID" value="SET28793.1"/>
    <property type="molecule type" value="Genomic_DNA"/>
</dbReference>
<proteinExistence type="inferred from homology"/>
<evidence type="ECO:0000256" key="6">
    <source>
        <dbReference type="PIRSR" id="PIRSR604254-1"/>
    </source>
</evidence>
<evidence type="ECO:0000256" key="5">
    <source>
        <dbReference type="ARBA" id="ARBA00023136"/>
    </source>
</evidence>
<feature type="transmembrane region" description="Helical" evidence="7">
    <location>
        <begin position="193"/>
        <end position="210"/>
    </location>
</feature>
<dbReference type="GO" id="GO:0046872">
    <property type="term" value="F:metal ion binding"/>
    <property type="evidence" value="ECO:0007669"/>
    <property type="project" value="UniProtKB-KW"/>
</dbReference>
<feature type="transmembrane region" description="Helical" evidence="7">
    <location>
        <begin position="105"/>
        <end position="126"/>
    </location>
</feature>
<feature type="binding site" evidence="6">
    <location>
        <position position="188"/>
    </location>
    <ligand>
        <name>Zn(2+)</name>
        <dbReference type="ChEBI" id="CHEBI:29105"/>
    </ligand>
</feature>
<keyword evidence="9" id="KW-1185">Reference proteome</keyword>
<name>A0A1I0DB47_9BACI</name>
<sequence>MKVYSFTKKEEYAHAILHGIGALFSLIALVLLIIYATSNGNLWHIVSVAIFGITMLLMYLASTIVHSLPPGKWKDRFLIIDHVSIYLFIAGSYTPFLLVHLRGEIGWTLFFIVWGFAIAGIIFKIFFVKKLILLSTLLYILMGWLMLIAWDPLTSIMHERGVKLLVIGGVLYTSGTIFYIWRSFPFHHAVWHAFVLAGSAFHFFTVLYYVL</sequence>
<feature type="transmembrane region" description="Helical" evidence="7">
    <location>
        <begin position="162"/>
        <end position="181"/>
    </location>
</feature>
<feature type="transmembrane region" description="Helical" evidence="7">
    <location>
        <begin position="131"/>
        <end position="150"/>
    </location>
</feature>
<dbReference type="PANTHER" id="PTHR20855">
    <property type="entry name" value="ADIPOR/PROGESTIN RECEPTOR-RELATED"/>
    <property type="match status" value="1"/>
</dbReference>
<dbReference type="InterPro" id="IPR005744">
    <property type="entry name" value="Hy-lIII"/>
</dbReference>
<dbReference type="Pfam" id="PF03006">
    <property type="entry name" value="HlyIII"/>
    <property type="match status" value="1"/>
</dbReference>
<evidence type="ECO:0000256" key="2">
    <source>
        <dbReference type="ARBA" id="ARBA00008488"/>
    </source>
</evidence>
<comment type="subcellular location">
    <subcellularLocation>
        <location evidence="1">Endomembrane system</location>
        <topology evidence="1">Multi-pass membrane protein</topology>
    </subcellularLocation>
</comment>
<feature type="binding site" evidence="6">
    <location>
        <position position="66"/>
    </location>
    <ligand>
        <name>Zn(2+)</name>
        <dbReference type="ChEBI" id="CHEBI:29105"/>
    </ligand>
</feature>
<dbReference type="PANTHER" id="PTHR20855:SF129">
    <property type="entry name" value="HEMOLYSIN-3 HOMOLOG"/>
    <property type="match status" value="1"/>
</dbReference>
<dbReference type="AlphaFoldDB" id="A0A1I0DB47"/>
<evidence type="ECO:0000256" key="7">
    <source>
        <dbReference type="SAM" id="Phobius"/>
    </source>
</evidence>
<dbReference type="Proteomes" id="UP000198618">
    <property type="component" value="Unassembled WGS sequence"/>
</dbReference>
<keyword evidence="6" id="KW-0862">Zinc</keyword>
<protein>
    <submittedName>
        <fullName evidence="8">Hemolysin III</fullName>
    </submittedName>
</protein>
<feature type="transmembrane region" description="Helical" evidence="7">
    <location>
        <begin position="77"/>
        <end position="99"/>
    </location>
</feature>
<gene>
    <name evidence="8" type="ORF">SAMN05216389_10878</name>
</gene>
<comment type="similarity">
    <text evidence="2">Belongs to the UPF0073 (Hly-III) family.</text>
</comment>
<dbReference type="GO" id="GO:0016020">
    <property type="term" value="C:membrane"/>
    <property type="evidence" value="ECO:0007669"/>
    <property type="project" value="InterPro"/>
</dbReference>
<keyword evidence="5 7" id="KW-0472">Membrane</keyword>
<dbReference type="RefSeq" id="WP_090869483.1">
    <property type="nucleotide sequence ID" value="NZ_FOHE01000008.1"/>
</dbReference>